<dbReference type="GO" id="GO:0016787">
    <property type="term" value="F:hydrolase activity"/>
    <property type="evidence" value="ECO:0007669"/>
    <property type="project" value="InterPro"/>
</dbReference>
<dbReference type="EMBL" id="JAUUTY010000003">
    <property type="protein sequence ID" value="KAK1661645.1"/>
    <property type="molecule type" value="Genomic_DNA"/>
</dbReference>
<name>A0AAD8WIR5_LOLMU</name>
<dbReference type="SUPFAM" id="SSF53474">
    <property type="entry name" value="alpha/beta-Hydrolases"/>
    <property type="match status" value="1"/>
</dbReference>
<evidence type="ECO:0000259" key="1">
    <source>
        <dbReference type="Pfam" id="PF07859"/>
    </source>
</evidence>
<dbReference type="InterPro" id="IPR013094">
    <property type="entry name" value="AB_hydrolase_3"/>
</dbReference>
<dbReference type="PANTHER" id="PTHR23024:SF204">
    <property type="entry name" value="OS01G0153800 PROTEIN"/>
    <property type="match status" value="1"/>
</dbReference>
<dbReference type="PANTHER" id="PTHR23024">
    <property type="entry name" value="ARYLACETAMIDE DEACETYLASE"/>
    <property type="match status" value="1"/>
</dbReference>
<dbReference type="AlphaFoldDB" id="A0AAD8WIR5"/>
<gene>
    <name evidence="2" type="ORF">QYE76_049804</name>
</gene>
<reference evidence="2" key="1">
    <citation type="submission" date="2023-07" db="EMBL/GenBank/DDBJ databases">
        <title>A chromosome-level genome assembly of Lolium multiflorum.</title>
        <authorList>
            <person name="Chen Y."/>
            <person name="Copetti D."/>
            <person name="Kolliker R."/>
            <person name="Studer B."/>
        </authorList>
    </citation>
    <scope>NUCLEOTIDE SEQUENCE</scope>
    <source>
        <strain evidence="2">02402/16</strain>
        <tissue evidence="2">Leaf</tissue>
    </source>
</reference>
<dbReference type="Proteomes" id="UP001231189">
    <property type="component" value="Unassembled WGS sequence"/>
</dbReference>
<evidence type="ECO:0000313" key="3">
    <source>
        <dbReference type="Proteomes" id="UP001231189"/>
    </source>
</evidence>
<evidence type="ECO:0000313" key="2">
    <source>
        <dbReference type="EMBL" id="KAK1661645.1"/>
    </source>
</evidence>
<accession>A0AAD8WIR5</accession>
<dbReference type="Gene3D" id="3.40.50.1820">
    <property type="entry name" value="alpha/beta hydrolase"/>
    <property type="match status" value="1"/>
</dbReference>
<proteinExistence type="predicted"/>
<protein>
    <recommendedName>
        <fullName evidence="1">Alpha/beta hydrolase fold-3 domain-containing protein</fullName>
    </recommendedName>
</protein>
<sequence>MSGGDKAPRVVEDLFGIVQILNDGSIVRGDEAVLRQKATYPDVPGVQWKDVVYHAVHGLRARVYRPASSPPLAGRSSKLPVLVYFHGGGYCIGSYAQPPFHSFCLRAAAELPAVVLSVQYRLAPEHRLPAAIEDGVYFLTWLHGQAGGGADPWLAESADFARTFISGVSAGANLAHHVAVQLASAQLAVSSVRVVGYVLLSAFFGSAERTAAEVDPPPDVSLTVDMSDQLWYMSLPVGATRDHPVANPFGPDSPSLAVVDLPPALVVVPGSDVLRDHVRGYAARLTEMGKTVEVVEFAGEQHGFSVLQPFGEAADELMRVLRRRFCLAASILLRQGFLWSPPLAASTLLRHEDIRQDGLGLEGSRDTLRSLTSHWARSVIIDMDAGVRERSSFTVYVGADTTGRFVSSTARVMAFRL</sequence>
<dbReference type="Pfam" id="PF07859">
    <property type="entry name" value="Abhydrolase_3"/>
    <property type="match status" value="1"/>
</dbReference>
<comment type="caution">
    <text evidence="2">The sequence shown here is derived from an EMBL/GenBank/DDBJ whole genome shotgun (WGS) entry which is preliminary data.</text>
</comment>
<feature type="domain" description="Alpha/beta hydrolase fold-3" evidence="1">
    <location>
        <begin position="82"/>
        <end position="304"/>
    </location>
</feature>
<organism evidence="2 3">
    <name type="scientific">Lolium multiflorum</name>
    <name type="common">Italian ryegrass</name>
    <name type="synonym">Lolium perenne subsp. multiflorum</name>
    <dbReference type="NCBI Taxonomy" id="4521"/>
    <lineage>
        <taxon>Eukaryota</taxon>
        <taxon>Viridiplantae</taxon>
        <taxon>Streptophyta</taxon>
        <taxon>Embryophyta</taxon>
        <taxon>Tracheophyta</taxon>
        <taxon>Spermatophyta</taxon>
        <taxon>Magnoliopsida</taxon>
        <taxon>Liliopsida</taxon>
        <taxon>Poales</taxon>
        <taxon>Poaceae</taxon>
        <taxon>BOP clade</taxon>
        <taxon>Pooideae</taxon>
        <taxon>Poodae</taxon>
        <taxon>Poeae</taxon>
        <taxon>Poeae Chloroplast Group 2 (Poeae type)</taxon>
        <taxon>Loliodinae</taxon>
        <taxon>Loliinae</taxon>
        <taxon>Lolium</taxon>
    </lineage>
</organism>
<dbReference type="InterPro" id="IPR029058">
    <property type="entry name" value="AB_hydrolase_fold"/>
</dbReference>
<keyword evidence="3" id="KW-1185">Reference proteome</keyword>
<dbReference type="InterPro" id="IPR050466">
    <property type="entry name" value="Carboxylest/Gibb_receptor"/>
</dbReference>